<dbReference type="Gene3D" id="3.40.30.10">
    <property type="entry name" value="Glutaredoxin"/>
    <property type="match status" value="1"/>
</dbReference>
<dbReference type="CDD" id="cd02980">
    <property type="entry name" value="TRX_Fd_family"/>
    <property type="match status" value="1"/>
</dbReference>
<sequence length="172" mass="19059">MGLGVIDSPAFSLEGTVAEVFYKKGLPKVVLLKTATGTVWIKLEKSLRRELAQPPKVGDRLRLEGTISDKYDGWVKQYKASHLEFVATAQPPAAKRSQFCRVLICQKSSCCRRGAKELWQELEAQQLPIALKATGCMGECKRGPAVVILPHKKRLTRANAQQIRELVCSPEA</sequence>
<name>A0A3B7MB10_9CYAN</name>
<keyword evidence="2" id="KW-1185">Reference proteome</keyword>
<dbReference type="RefSeq" id="WP_181496701.1">
    <property type="nucleotide sequence ID" value="NZ_CP032152.1"/>
</dbReference>
<protein>
    <recommendedName>
        <fullName evidence="3">(2Fe-2S) ferredoxin domain-containing protein</fullName>
    </recommendedName>
</protein>
<dbReference type="KEGG" id="tsq:D3A95_05935"/>
<gene>
    <name evidence="1" type="ORF">D3A95_05935</name>
</gene>
<evidence type="ECO:0000313" key="2">
    <source>
        <dbReference type="Proteomes" id="UP000261812"/>
    </source>
</evidence>
<dbReference type="AlphaFoldDB" id="A0A3B7MB10"/>
<dbReference type="EMBL" id="CP032152">
    <property type="protein sequence ID" value="AXY67833.1"/>
    <property type="molecule type" value="Genomic_DNA"/>
</dbReference>
<reference evidence="2" key="1">
    <citation type="submission" date="2018-09" db="EMBL/GenBank/DDBJ databases">
        <title>Complete genome sequence of thermophilic cyanobacteria strain Thermosynechococcus elongatus PKUAC-SCTE542.</title>
        <authorList>
            <person name="Liang Y."/>
            <person name="Tang J."/>
            <person name="Daroch M."/>
        </authorList>
    </citation>
    <scope>NUCLEOTIDE SEQUENCE [LARGE SCALE GENOMIC DNA]</scope>
    <source>
        <strain evidence="2">E542</strain>
    </source>
</reference>
<organism evidence="1 2">
    <name type="scientific">Thermosynechococcus sichuanensis E542</name>
    <dbReference type="NCBI Taxonomy" id="2016101"/>
    <lineage>
        <taxon>Bacteria</taxon>
        <taxon>Bacillati</taxon>
        <taxon>Cyanobacteriota</taxon>
        <taxon>Cyanophyceae</taxon>
        <taxon>Acaryochloridales</taxon>
        <taxon>Thermosynechococcaceae</taxon>
        <taxon>Thermosynechococcus</taxon>
        <taxon>Thermosynechococcus sichuanensis</taxon>
    </lineage>
</organism>
<evidence type="ECO:0000313" key="1">
    <source>
        <dbReference type="EMBL" id="AXY67833.1"/>
    </source>
</evidence>
<accession>A0A3B7MB10</accession>
<dbReference type="SUPFAM" id="SSF52833">
    <property type="entry name" value="Thioredoxin-like"/>
    <property type="match status" value="1"/>
</dbReference>
<proteinExistence type="predicted"/>
<dbReference type="InterPro" id="IPR036249">
    <property type="entry name" value="Thioredoxin-like_sf"/>
</dbReference>
<evidence type="ECO:0008006" key="3">
    <source>
        <dbReference type="Google" id="ProtNLM"/>
    </source>
</evidence>
<dbReference type="Proteomes" id="UP000261812">
    <property type="component" value="Chromosome"/>
</dbReference>